<evidence type="ECO:0000313" key="5">
    <source>
        <dbReference type="RefSeq" id="XP_050935311.1"/>
    </source>
</evidence>
<dbReference type="SMART" id="SM00151">
    <property type="entry name" value="SWIB"/>
    <property type="match status" value="2"/>
</dbReference>
<dbReference type="InterPro" id="IPR019835">
    <property type="entry name" value="SWIB_domain"/>
</dbReference>
<dbReference type="InterPro" id="IPR014876">
    <property type="entry name" value="DEK_C"/>
</dbReference>
<dbReference type="RefSeq" id="XP_050935311.1">
    <property type="nucleotide sequence ID" value="XM_051079354.1"/>
</dbReference>
<dbReference type="InterPro" id="IPR036885">
    <property type="entry name" value="SWIB_MDM2_dom_sf"/>
</dbReference>
<dbReference type="InterPro" id="IPR003121">
    <property type="entry name" value="SWIB_MDM2_domain"/>
</dbReference>
<dbReference type="GeneID" id="103497460"/>
<protein>
    <submittedName>
        <fullName evidence="5">Upstream activation factor subunit UAF30-like isoform X1</fullName>
    </submittedName>
</protein>
<proteinExistence type="predicted"/>
<dbReference type="Gene3D" id="1.10.10.60">
    <property type="entry name" value="Homeodomain-like"/>
    <property type="match status" value="1"/>
</dbReference>
<gene>
    <name evidence="5" type="primary">LOC103497460</name>
</gene>
<organism evidence="4 5">
    <name type="scientific">Cucumis melo</name>
    <name type="common">Muskmelon</name>
    <dbReference type="NCBI Taxonomy" id="3656"/>
    <lineage>
        <taxon>Eukaryota</taxon>
        <taxon>Viridiplantae</taxon>
        <taxon>Streptophyta</taxon>
        <taxon>Embryophyta</taxon>
        <taxon>Tracheophyta</taxon>
        <taxon>Spermatophyta</taxon>
        <taxon>Magnoliopsida</taxon>
        <taxon>eudicotyledons</taxon>
        <taxon>Gunneridae</taxon>
        <taxon>Pentapetalae</taxon>
        <taxon>rosids</taxon>
        <taxon>fabids</taxon>
        <taxon>Cucurbitales</taxon>
        <taxon>Cucurbitaceae</taxon>
        <taxon>Benincaseae</taxon>
        <taxon>Cucumis</taxon>
    </lineage>
</organism>
<evidence type="ECO:0000313" key="4">
    <source>
        <dbReference type="Proteomes" id="UP001652600"/>
    </source>
</evidence>
<reference evidence="5" key="1">
    <citation type="submission" date="2025-08" db="UniProtKB">
        <authorList>
            <consortium name="RefSeq"/>
        </authorList>
    </citation>
    <scope>IDENTIFICATION</scope>
    <source>
        <tissue evidence="5">Stem</tissue>
    </source>
</reference>
<feature type="compositionally biased region" description="Basic and acidic residues" evidence="1">
    <location>
        <begin position="228"/>
        <end position="243"/>
    </location>
</feature>
<evidence type="ECO:0000259" key="2">
    <source>
        <dbReference type="PROSITE" id="PS51925"/>
    </source>
</evidence>
<evidence type="ECO:0000259" key="3">
    <source>
        <dbReference type="PROSITE" id="PS51998"/>
    </source>
</evidence>
<dbReference type="Pfam" id="PF08766">
    <property type="entry name" value="DEK_C"/>
    <property type="match status" value="1"/>
</dbReference>
<dbReference type="PROSITE" id="PS51925">
    <property type="entry name" value="SWIB_MDM2"/>
    <property type="match status" value="1"/>
</dbReference>
<name>A0ABM3KC04_CUCME</name>
<dbReference type="PROSITE" id="PS51998">
    <property type="entry name" value="DEK_C"/>
    <property type="match status" value="1"/>
</dbReference>
<feature type="region of interest" description="Disordered" evidence="1">
    <location>
        <begin position="203"/>
        <end position="251"/>
    </location>
</feature>
<dbReference type="Pfam" id="PF02201">
    <property type="entry name" value="SWIB"/>
    <property type="match status" value="2"/>
</dbReference>
<dbReference type="Gene3D" id="1.10.245.10">
    <property type="entry name" value="SWIB/MDM2 domain"/>
    <property type="match status" value="2"/>
</dbReference>
<feature type="domain" description="DEK-C" evidence="3">
    <location>
        <begin position="1"/>
        <end position="56"/>
    </location>
</feature>
<dbReference type="Proteomes" id="UP001652600">
    <property type="component" value="Chromosome 11"/>
</dbReference>
<evidence type="ECO:0000256" key="1">
    <source>
        <dbReference type="SAM" id="MobiDB-lite"/>
    </source>
</evidence>
<accession>A0ABM3KC04</accession>
<sequence>MVSDSELIGRLRDFLRNSDLNTTTTAIVRRKLEEDFGIDLSDKKRFIREQVDLFLQTEHEKAVEEGYGHCEEVEQEDGDENLKMETEDGDSEDGDNDDEDDEKGKTSSDKAKKRGGGFSKLCSLSPQLQEFIGATEMARTEVVKQLWNHIRENNLQDPSNRRNILCDEPLKALFGVNSINMFQMNKALSKHIWPLESNDVIPAKSSQKEKQQKEKQPKEKPQKKRQKQGKEEDSDDSAREDKRQKKGKSGFLAPLPLSDALVAFLGTGEDALPRSDVVKRMWDYIKQNNLQNGKSGGGNMRVDVVLLLCKVAKVKTKSNLCWWNKELFRNIHPQMVDLSNSIDDLSNYKMDCEEIYEETKAYKNGPF</sequence>
<feature type="compositionally biased region" description="Acidic residues" evidence="1">
    <location>
        <begin position="87"/>
        <end position="101"/>
    </location>
</feature>
<feature type="domain" description="DM2" evidence="2">
    <location>
        <begin position="117"/>
        <end position="194"/>
    </location>
</feature>
<dbReference type="PANTHER" id="PTHR13844">
    <property type="entry name" value="SWI/SNF-RELATED MATRIX-ASSOCIATED ACTIN-DEPENDENT REGULATOR OF CHROMATIN SUBFAMILY D"/>
    <property type="match status" value="1"/>
</dbReference>
<dbReference type="SUPFAM" id="SSF47592">
    <property type="entry name" value="SWIB/MDM2 domain"/>
    <property type="match status" value="2"/>
</dbReference>
<feature type="compositionally biased region" description="Basic and acidic residues" evidence="1">
    <location>
        <begin position="206"/>
        <end position="220"/>
    </location>
</feature>
<keyword evidence="4" id="KW-1185">Reference proteome</keyword>
<dbReference type="CDD" id="cd10567">
    <property type="entry name" value="SWIB-MDM2_like"/>
    <property type="match status" value="2"/>
</dbReference>
<dbReference type="SUPFAM" id="SSF109715">
    <property type="entry name" value="DEK C-terminal domain"/>
    <property type="match status" value="1"/>
</dbReference>
<feature type="region of interest" description="Disordered" evidence="1">
    <location>
        <begin position="64"/>
        <end position="116"/>
    </location>
</feature>